<keyword evidence="3" id="KW-1185">Reference proteome</keyword>
<organism evidence="2 3">
    <name type="scientific">Rasamsonia emersonii (strain ATCC 16479 / CBS 393.64 / IMI 116815)</name>
    <dbReference type="NCBI Taxonomy" id="1408163"/>
    <lineage>
        <taxon>Eukaryota</taxon>
        <taxon>Fungi</taxon>
        <taxon>Dikarya</taxon>
        <taxon>Ascomycota</taxon>
        <taxon>Pezizomycotina</taxon>
        <taxon>Eurotiomycetes</taxon>
        <taxon>Eurotiomycetidae</taxon>
        <taxon>Eurotiales</taxon>
        <taxon>Trichocomaceae</taxon>
        <taxon>Rasamsonia</taxon>
    </lineage>
</organism>
<keyword evidence="1" id="KW-0732">Signal</keyword>
<feature type="signal peptide" evidence="1">
    <location>
        <begin position="1"/>
        <end position="20"/>
    </location>
</feature>
<evidence type="ECO:0000256" key="1">
    <source>
        <dbReference type="SAM" id="SignalP"/>
    </source>
</evidence>
<dbReference type="Proteomes" id="UP000053958">
    <property type="component" value="Unassembled WGS sequence"/>
</dbReference>
<feature type="chain" id="PRO_5002482340" description="Small secreted protein" evidence="1">
    <location>
        <begin position="21"/>
        <end position="112"/>
    </location>
</feature>
<accession>A0A0F4YZS9</accession>
<gene>
    <name evidence="2" type="ORF">T310_2234</name>
</gene>
<reference evidence="2 3" key="1">
    <citation type="submission" date="2015-04" db="EMBL/GenBank/DDBJ databases">
        <authorList>
            <person name="Heijne W.H."/>
            <person name="Fedorova N.D."/>
            <person name="Nierman W.C."/>
            <person name="Vollebregt A.W."/>
            <person name="Zhao Z."/>
            <person name="Wu L."/>
            <person name="Kumar M."/>
            <person name="Stam H."/>
            <person name="van den Berg M.A."/>
            <person name="Pel H.J."/>
        </authorList>
    </citation>
    <scope>NUCLEOTIDE SEQUENCE [LARGE SCALE GENOMIC DNA]</scope>
    <source>
        <strain evidence="2 3">CBS 393.64</strain>
    </source>
</reference>
<dbReference type="RefSeq" id="XP_013330394.1">
    <property type="nucleotide sequence ID" value="XM_013474940.1"/>
</dbReference>
<dbReference type="GeneID" id="25314585"/>
<evidence type="ECO:0000313" key="2">
    <source>
        <dbReference type="EMBL" id="KKA23782.1"/>
    </source>
</evidence>
<proteinExistence type="predicted"/>
<sequence>MVSKLSIVATLLTLTTTVLGATPTPYPVISYSISTEPGCPEVYDTISNNQCLKYGDIPFHSIKFNEATDPDCYVAAWHGHVCDEYVVGNYTGNKGDCVSFEDGASSFEYVCK</sequence>
<protein>
    <recommendedName>
        <fullName evidence="4">Small secreted protein</fullName>
    </recommendedName>
</protein>
<dbReference type="EMBL" id="LASV01000087">
    <property type="protein sequence ID" value="KKA23782.1"/>
    <property type="molecule type" value="Genomic_DNA"/>
</dbReference>
<evidence type="ECO:0000313" key="3">
    <source>
        <dbReference type="Proteomes" id="UP000053958"/>
    </source>
</evidence>
<comment type="caution">
    <text evidence="2">The sequence shown here is derived from an EMBL/GenBank/DDBJ whole genome shotgun (WGS) entry which is preliminary data.</text>
</comment>
<evidence type="ECO:0008006" key="4">
    <source>
        <dbReference type="Google" id="ProtNLM"/>
    </source>
</evidence>
<dbReference type="AlphaFoldDB" id="A0A0F4YZS9"/>
<name>A0A0F4YZS9_RASE3</name>